<protein>
    <submittedName>
        <fullName evidence="1">Uncharacterized protein</fullName>
    </submittedName>
</protein>
<sequence length="298" mass="30487">MTELADRLTAALRVSVTGRPGVGRRTVAAVLNRAAGIRVTDADAEVRIRVLAEVVKPEDAAALRARPDLLILNKADLAGLRAGGPVAAAARDCAEITARTGIPAAPMVALTALAGLDESILDDETVAALRALTGEPVALTSPDAFLDDDGALTRQVRAHLLAHLDLFGIAHAVVALRDDPAAGAAELRSRLCEAGRLAGVLDAVTAAGARAAYRRIAAAERTLADLAVAEPDTADALAGLRSDPQILAARAEVAAALFGDAPARSAANWRTCADGPLDELHRAAATDLCRAALAGVAR</sequence>
<reference evidence="1 2" key="1">
    <citation type="submission" date="2016-12" db="EMBL/GenBank/DDBJ databases">
        <title>The new phylogeny of genus Mycobacterium.</title>
        <authorList>
            <person name="Tortoli E."/>
            <person name="Trovato A."/>
            <person name="Cirillo D.M."/>
        </authorList>
    </citation>
    <scope>NUCLEOTIDE SEQUENCE [LARGE SCALE GENOMIC DNA]</scope>
    <source>
        <strain evidence="1 2">DSM 45130</strain>
    </source>
</reference>
<dbReference type="Proteomes" id="UP000192801">
    <property type="component" value="Unassembled WGS sequence"/>
</dbReference>
<dbReference type="EMBL" id="MVHS01000023">
    <property type="protein sequence ID" value="ORA70297.1"/>
    <property type="molecule type" value="Genomic_DNA"/>
</dbReference>
<keyword evidence="2" id="KW-1185">Reference proteome</keyword>
<comment type="caution">
    <text evidence="1">The sequence shown here is derived from an EMBL/GenBank/DDBJ whole genome shotgun (WGS) entry which is preliminary data.</text>
</comment>
<proteinExistence type="predicted"/>
<dbReference type="OrthoDB" id="4641839at2"/>
<organism evidence="1 2">
    <name type="scientific">Mycolicibacterium insubricum</name>
    <dbReference type="NCBI Taxonomy" id="444597"/>
    <lineage>
        <taxon>Bacteria</taxon>
        <taxon>Bacillati</taxon>
        <taxon>Actinomycetota</taxon>
        <taxon>Actinomycetes</taxon>
        <taxon>Mycobacteriales</taxon>
        <taxon>Mycobacteriaceae</taxon>
        <taxon>Mycolicibacterium</taxon>
    </lineage>
</organism>
<accession>A0A1X0DD54</accession>
<dbReference type="AlphaFoldDB" id="A0A1X0DD54"/>
<dbReference type="STRING" id="444597.BST26_11220"/>
<name>A0A1X0DD54_9MYCO</name>
<evidence type="ECO:0000313" key="1">
    <source>
        <dbReference type="EMBL" id="ORA70297.1"/>
    </source>
</evidence>
<evidence type="ECO:0000313" key="2">
    <source>
        <dbReference type="Proteomes" id="UP000192801"/>
    </source>
</evidence>
<gene>
    <name evidence="1" type="ORF">BST26_11220</name>
</gene>